<keyword evidence="2" id="KW-0285">Flavoprotein</keyword>
<dbReference type="EMBL" id="JAPQKR010000008">
    <property type="protein sequence ID" value="KAJ5211757.1"/>
    <property type="molecule type" value="Genomic_DNA"/>
</dbReference>
<dbReference type="RefSeq" id="XP_058309927.1">
    <property type="nucleotide sequence ID" value="XM_058450465.1"/>
</dbReference>
<evidence type="ECO:0000256" key="5">
    <source>
        <dbReference type="ARBA" id="ARBA00023033"/>
    </source>
</evidence>
<dbReference type="InterPro" id="IPR050493">
    <property type="entry name" value="FAD-dep_Monooxygenase_BioMet"/>
</dbReference>
<keyword evidence="8" id="KW-1185">Reference proteome</keyword>
<dbReference type="AlphaFoldDB" id="A0A9W9T6V5"/>
<gene>
    <name evidence="7" type="ORF">N7498_003403</name>
</gene>
<protein>
    <recommendedName>
        <fullName evidence="6">FAD-binding domain-containing protein</fullName>
    </recommendedName>
</protein>
<evidence type="ECO:0000256" key="1">
    <source>
        <dbReference type="ARBA" id="ARBA00007992"/>
    </source>
</evidence>
<dbReference type="PANTHER" id="PTHR13789:SF309">
    <property type="entry name" value="PUTATIVE (AFU_ORTHOLOGUE AFUA_6G14510)-RELATED"/>
    <property type="match status" value="1"/>
</dbReference>
<evidence type="ECO:0000256" key="3">
    <source>
        <dbReference type="ARBA" id="ARBA00022827"/>
    </source>
</evidence>
<evidence type="ECO:0000313" key="7">
    <source>
        <dbReference type="EMBL" id="KAJ5211757.1"/>
    </source>
</evidence>
<keyword evidence="5" id="KW-0503">Monooxygenase</keyword>
<organism evidence="7 8">
    <name type="scientific">Penicillium cinerascens</name>
    <dbReference type="NCBI Taxonomy" id="70096"/>
    <lineage>
        <taxon>Eukaryota</taxon>
        <taxon>Fungi</taxon>
        <taxon>Dikarya</taxon>
        <taxon>Ascomycota</taxon>
        <taxon>Pezizomycotina</taxon>
        <taxon>Eurotiomycetes</taxon>
        <taxon>Eurotiomycetidae</taxon>
        <taxon>Eurotiales</taxon>
        <taxon>Aspergillaceae</taxon>
        <taxon>Penicillium</taxon>
    </lineage>
</organism>
<dbReference type="InterPro" id="IPR036188">
    <property type="entry name" value="FAD/NAD-bd_sf"/>
</dbReference>
<dbReference type="GeneID" id="83177766"/>
<dbReference type="PRINTS" id="PR00420">
    <property type="entry name" value="RNGMNOXGNASE"/>
</dbReference>
<keyword evidence="4" id="KW-0560">Oxidoreductase</keyword>
<dbReference type="Proteomes" id="UP001150904">
    <property type="component" value="Unassembled WGS sequence"/>
</dbReference>
<name>A0A9W9T6V5_9EURO</name>
<dbReference type="Pfam" id="PF01494">
    <property type="entry name" value="FAD_binding_3"/>
    <property type="match status" value="1"/>
</dbReference>
<evidence type="ECO:0000259" key="6">
    <source>
        <dbReference type="Pfam" id="PF01494"/>
    </source>
</evidence>
<dbReference type="OrthoDB" id="16820at2759"/>
<dbReference type="InterPro" id="IPR002938">
    <property type="entry name" value="FAD-bd"/>
</dbReference>
<dbReference type="SUPFAM" id="SSF51905">
    <property type="entry name" value="FAD/NAD(P)-binding domain"/>
    <property type="match status" value="1"/>
</dbReference>
<evidence type="ECO:0000313" key="8">
    <source>
        <dbReference type="Proteomes" id="UP001150904"/>
    </source>
</evidence>
<dbReference type="GO" id="GO:0071949">
    <property type="term" value="F:FAD binding"/>
    <property type="evidence" value="ECO:0007669"/>
    <property type="project" value="InterPro"/>
</dbReference>
<accession>A0A9W9T6V5</accession>
<dbReference type="GO" id="GO:0004497">
    <property type="term" value="F:monooxygenase activity"/>
    <property type="evidence" value="ECO:0007669"/>
    <property type="project" value="UniProtKB-KW"/>
</dbReference>
<dbReference type="PANTHER" id="PTHR13789">
    <property type="entry name" value="MONOOXYGENASE"/>
    <property type="match status" value="1"/>
</dbReference>
<evidence type="ECO:0000256" key="4">
    <source>
        <dbReference type="ARBA" id="ARBA00023002"/>
    </source>
</evidence>
<comment type="similarity">
    <text evidence="1">Belongs to the paxM FAD-dependent monooxygenase family.</text>
</comment>
<dbReference type="Gene3D" id="3.50.50.60">
    <property type="entry name" value="FAD/NAD(P)-binding domain"/>
    <property type="match status" value="1"/>
</dbReference>
<proteinExistence type="inferred from homology"/>
<evidence type="ECO:0000256" key="2">
    <source>
        <dbReference type="ARBA" id="ARBA00022630"/>
    </source>
</evidence>
<feature type="domain" description="FAD-binding" evidence="6">
    <location>
        <begin position="173"/>
        <end position="386"/>
    </location>
</feature>
<keyword evidence="3" id="KW-0274">FAD</keyword>
<reference evidence="7" key="1">
    <citation type="submission" date="2022-12" db="EMBL/GenBank/DDBJ databases">
        <authorList>
            <person name="Petersen C."/>
        </authorList>
    </citation>
    <scope>NUCLEOTIDE SEQUENCE</scope>
    <source>
        <strain evidence="7">IBT 15544</strain>
    </source>
</reference>
<sequence length="472" mass="51712">MKIVIIGAGIAGCTVYLELKKHLPKPSGPEADHEITIYETYSTDLDVTPEQRQKNESTHSSTLVVGGGLGIAVNGLNVIRRLDEDLLKDIVRGGYVIAASYLKNKNGSILVPMKNTGPNASKDTDPAEKMKTVVTSRHSLWKALRSRVPDENIVNKRISEVIARPDGKNLVRFEDASSEVEADLVIGADGVRGTAKRALFPDSKEDPYPPHYEGLVGVGGFIPSADVKGLVEKGSISFVHGGNGFFGYFFSESAPSAEHRDSPYHVSEPGDSLAWWSTYQITERPDPKTLDMADVTRQLRERHANWKDPVIQKILQSLHVDSMYPTWTSPPLPTWERDGVVLVGDAAHALPPTSGQGSSQALEDAEAFALLLAHHLRKSAAPEGMTLLDHKKAITAAAKQYTALRQPRVTAILKHAQQMQEKKRDMGVVQEYLMYGFLKIMGLFPSLVTNEFAKVVDYNIADQVAQIIASEG</sequence>
<comment type="caution">
    <text evidence="7">The sequence shown here is derived from an EMBL/GenBank/DDBJ whole genome shotgun (WGS) entry which is preliminary data.</text>
</comment>
<reference evidence="7" key="2">
    <citation type="journal article" date="2023" name="IMA Fungus">
        <title>Comparative genomic study of the Penicillium genus elucidates a diverse pangenome and 15 lateral gene transfer events.</title>
        <authorList>
            <person name="Petersen C."/>
            <person name="Sorensen T."/>
            <person name="Nielsen M.R."/>
            <person name="Sondergaard T.E."/>
            <person name="Sorensen J.L."/>
            <person name="Fitzpatrick D.A."/>
            <person name="Frisvad J.C."/>
            <person name="Nielsen K.L."/>
        </authorList>
    </citation>
    <scope>NUCLEOTIDE SEQUENCE</scope>
    <source>
        <strain evidence="7">IBT 15544</strain>
    </source>
</reference>